<dbReference type="Gene3D" id="6.20.240.20">
    <property type="match status" value="1"/>
</dbReference>
<keyword evidence="1" id="KW-0518">Myosin</keyword>
<dbReference type="InterPro" id="IPR051724">
    <property type="entry name" value="Actin_motor_Myosin"/>
</dbReference>
<dbReference type="Pfam" id="PF00063">
    <property type="entry name" value="Myosin_head"/>
    <property type="match status" value="1"/>
</dbReference>
<keyword evidence="1" id="KW-0009">Actin-binding</keyword>
<evidence type="ECO:0000259" key="2">
    <source>
        <dbReference type="PROSITE" id="PS51456"/>
    </source>
</evidence>
<dbReference type="GO" id="GO:0016459">
    <property type="term" value="C:myosin complex"/>
    <property type="evidence" value="ECO:0007669"/>
    <property type="project" value="UniProtKB-KW"/>
</dbReference>
<accession>A0A815U232</accession>
<proteinExistence type="inferred from homology"/>
<dbReference type="PROSITE" id="PS51456">
    <property type="entry name" value="MYOSIN_MOTOR"/>
    <property type="match status" value="1"/>
</dbReference>
<evidence type="ECO:0000313" key="4">
    <source>
        <dbReference type="Proteomes" id="UP000663860"/>
    </source>
</evidence>
<feature type="domain" description="Myosin motor" evidence="2">
    <location>
        <begin position="1"/>
        <end position="95"/>
    </location>
</feature>
<dbReference type="SMART" id="SM00015">
    <property type="entry name" value="IQ"/>
    <property type="match status" value="2"/>
</dbReference>
<reference evidence="3" key="1">
    <citation type="submission" date="2021-02" db="EMBL/GenBank/DDBJ databases">
        <authorList>
            <person name="Nowell W R."/>
        </authorList>
    </citation>
    <scope>NUCLEOTIDE SEQUENCE</scope>
</reference>
<dbReference type="GO" id="GO:0003779">
    <property type="term" value="F:actin binding"/>
    <property type="evidence" value="ECO:0007669"/>
    <property type="project" value="UniProtKB-KW"/>
</dbReference>
<dbReference type="InterPro" id="IPR001609">
    <property type="entry name" value="Myosin_head_motor_dom-like"/>
</dbReference>
<comment type="caution">
    <text evidence="1">Lacks conserved residue(s) required for the propagation of feature annotation.</text>
</comment>
<dbReference type="InterPro" id="IPR000048">
    <property type="entry name" value="IQ_motif_EF-hand-BS"/>
</dbReference>
<dbReference type="EMBL" id="CAJNOE010004182">
    <property type="protein sequence ID" value="CAF1509950.1"/>
    <property type="molecule type" value="Genomic_DNA"/>
</dbReference>
<dbReference type="Pfam" id="PF00612">
    <property type="entry name" value="IQ"/>
    <property type="match status" value="2"/>
</dbReference>
<feature type="non-terminal residue" evidence="3">
    <location>
        <position position="140"/>
    </location>
</feature>
<dbReference type="SUPFAM" id="SSF52540">
    <property type="entry name" value="P-loop containing nucleoside triphosphate hydrolases"/>
    <property type="match status" value="1"/>
</dbReference>
<sequence length="140" mass="17011">NKLELSVVLEQLRNTGMLETVRIRKLGFPRRYLFEQFAKRYRCLITNSFDNSDSKEITIHILNNLPTKFTLKYQIGITKIFMRESLEYHLEKERSYLLNKAATTIQRTIKGYIQRKNFEKQRHAILILQKQYRRWIDKKK</sequence>
<dbReference type="PROSITE" id="PS50096">
    <property type="entry name" value="IQ"/>
    <property type="match status" value="1"/>
</dbReference>
<dbReference type="InterPro" id="IPR027417">
    <property type="entry name" value="P-loop_NTPase"/>
</dbReference>
<dbReference type="AlphaFoldDB" id="A0A815U232"/>
<dbReference type="GO" id="GO:0005524">
    <property type="term" value="F:ATP binding"/>
    <property type="evidence" value="ECO:0007669"/>
    <property type="project" value="InterPro"/>
</dbReference>
<keyword evidence="1" id="KW-0505">Motor protein</keyword>
<dbReference type="GO" id="GO:0003774">
    <property type="term" value="F:cytoskeletal motor activity"/>
    <property type="evidence" value="ECO:0007669"/>
    <property type="project" value="InterPro"/>
</dbReference>
<evidence type="ECO:0000256" key="1">
    <source>
        <dbReference type="PROSITE-ProRule" id="PRU00782"/>
    </source>
</evidence>
<comment type="caution">
    <text evidence="3">The sequence shown here is derived from an EMBL/GenBank/DDBJ whole genome shotgun (WGS) entry which is preliminary data.</text>
</comment>
<dbReference type="PANTHER" id="PTHR46049:SF5">
    <property type="entry name" value="PLECKSTRIN HOMOLOGY DOMAIN-CONTAINING FAMILY H MEMBER 3"/>
    <property type="match status" value="1"/>
</dbReference>
<comment type="similarity">
    <text evidence="1">Belongs to the TRAFAC class myosin-kinesin ATPase superfamily. Myosin family.</text>
</comment>
<evidence type="ECO:0000313" key="3">
    <source>
        <dbReference type="EMBL" id="CAF1509950.1"/>
    </source>
</evidence>
<dbReference type="Proteomes" id="UP000663860">
    <property type="component" value="Unassembled WGS sequence"/>
</dbReference>
<dbReference type="Gene3D" id="1.20.5.190">
    <property type="match status" value="1"/>
</dbReference>
<organism evidence="3 4">
    <name type="scientific">Adineta steineri</name>
    <dbReference type="NCBI Taxonomy" id="433720"/>
    <lineage>
        <taxon>Eukaryota</taxon>
        <taxon>Metazoa</taxon>
        <taxon>Spiralia</taxon>
        <taxon>Gnathifera</taxon>
        <taxon>Rotifera</taxon>
        <taxon>Eurotatoria</taxon>
        <taxon>Bdelloidea</taxon>
        <taxon>Adinetida</taxon>
        <taxon>Adinetidae</taxon>
        <taxon>Adineta</taxon>
    </lineage>
</organism>
<gene>
    <name evidence="3" type="ORF">IZO911_LOCUS45409</name>
</gene>
<protein>
    <recommendedName>
        <fullName evidence="2">Myosin motor domain-containing protein</fullName>
    </recommendedName>
</protein>
<name>A0A815U232_9BILA</name>
<dbReference type="PANTHER" id="PTHR46049">
    <property type="entry name" value="AGAP003327-PA"/>
    <property type="match status" value="1"/>
</dbReference>